<name>A0ABR8QUH7_9BACI</name>
<proteinExistence type="predicted"/>
<evidence type="ECO:0000313" key="3">
    <source>
        <dbReference type="EMBL" id="MBD7939089.1"/>
    </source>
</evidence>
<dbReference type="Gene3D" id="1.10.260.40">
    <property type="entry name" value="lambda repressor-like DNA-binding domains"/>
    <property type="match status" value="1"/>
</dbReference>
<dbReference type="SMART" id="SM00530">
    <property type="entry name" value="HTH_XRE"/>
    <property type="match status" value="1"/>
</dbReference>
<keyword evidence="4" id="KW-1185">Reference proteome</keyword>
<keyword evidence="1" id="KW-0238">DNA-binding</keyword>
<dbReference type="EMBL" id="JACSQT010000012">
    <property type="protein sequence ID" value="MBD7939089.1"/>
    <property type="molecule type" value="Genomic_DNA"/>
</dbReference>
<accession>A0ABR8QUH7</accession>
<evidence type="ECO:0000313" key="4">
    <source>
        <dbReference type="Proteomes" id="UP000657931"/>
    </source>
</evidence>
<reference evidence="3 4" key="1">
    <citation type="submission" date="2020-08" db="EMBL/GenBank/DDBJ databases">
        <title>A Genomic Blueprint of the Chicken Gut Microbiome.</title>
        <authorList>
            <person name="Gilroy R."/>
            <person name="Ravi A."/>
            <person name="Getino M."/>
            <person name="Pursley I."/>
            <person name="Horton D.L."/>
            <person name="Alikhan N.-F."/>
            <person name="Baker D."/>
            <person name="Gharbi K."/>
            <person name="Hall N."/>
            <person name="Watson M."/>
            <person name="Adriaenssens E.M."/>
            <person name="Foster-Nyarko E."/>
            <person name="Jarju S."/>
            <person name="Secka A."/>
            <person name="Antonio M."/>
            <person name="Oren A."/>
            <person name="Chaudhuri R."/>
            <person name="La Ragione R.M."/>
            <person name="Hildebrand F."/>
            <person name="Pallen M.J."/>
        </authorList>
    </citation>
    <scope>NUCLEOTIDE SEQUENCE [LARGE SCALE GENOMIC DNA]</scope>
    <source>
        <strain evidence="3 4">Sa5YUA1</strain>
    </source>
</reference>
<dbReference type="Proteomes" id="UP000657931">
    <property type="component" value="Unassembled WGS sequence"/>
</dbReference>
<dbReference type="Pfam" id="PF01381">
    <property type="entry name" value="HTH_3"/>
    <property type="match status" value="1"/>
</dbReference>
<dbReference type="InterPro" id="IPR050807">
    <property type="entry name" value="TransReg_Diox_bact_type"/>
</dbReference>
<dbReference type="InterPro" id="IPR001387">
    <property type="entry name" value="Cro/C1-type_HTH"/>
</dbReference>
<dbReference type="CDD" id="cd00093">
    <property type="entry name" value="HTH_XRE"/>
    <property type="match status" value="1"/>
</dbReference>
<dbReference type="RefSeq" id="WP_191816792.1">
    <property type="nucleotide sequence ID" value="NZ_JACSQT010000012.1"/>
</dbReference>
<dbReference type="InterPro" id="IPR010982">
    <property type="entry name" value="Lambda_DNA-bd_dom_sf"/>
</dbReference>
<comment type="caution">
    <text evidence="3">The sequence shown here is derived from an EMBL/GenBank/DDBJ whole genome shotgun (WGS) entry which is preliminary data.</text>
</comment>
<organism evidence="3 4">
    <name type="scientific">Cytobacillus stercorigallinarum</name>
    <dbReference type="NCBI Taxonomy" id="2762240"/>
    <lineage>
        <taxon>Bacteria</taxon>
        <taxon>Bacillati</taxon>
        <taxon>Bacillota</taxon>
        <taxon>Bacilli</taxon>
        <taxon>Bacillales</taxon>
        <taxon>Bacillaceae</taxon>
        <taxon>Cytobacillus</taxon>
    </lineage>
</organism>
<evidence type="ECO:0000259" key="2">
    <source>
        <dbReference type="PROSITE" id="PS50943"/>
    </source>
</evidence>
<gene>
    <name evidence="3" type="ORF">H9655_18795</name>
</gene>
<dbReference type="PANTHER" id="PTHR46797">
    <property type="entry name" value="HTH-TYPE TRANSCRIPTIONAL REGULATOR"/>
    <property type="match status" value="1"/>
</dbReference>
<sequence>MIGKNIAKLRKQKGLTLTELAERAGVAKSYLSNIEREVHQNPSIQVIEKIIFVLGVEIEEIIRDVYITEQNRQWQILIKEMRELGIEKDQMEMVRQRIYDVKNKQLSFKKRKRVLE</sequence>
<protein>
    <submittedName>
        <fullName evidence="3">Helix-turn-helix transcriptional regulator</fullName>
    </submittedName>
</protein>
<dbReference type="SUPFAM" id="SSF47413">
    <property type="entry name" value="lambda repressor-like DNA-binding domains"/>
    <property type="match status" value="1"/>
</dbReference>
<feature type="domain" description="HTH cro/C1-type" evidence="2">
    <location>
        <begin position="6"/>
        <end position="61"/>
    </location>
</feature>
<dbReference type="PROSITE" id="PS50943">
    <property type="entry name" value="HTH_CROC1"/>
    <property type="match status" value="1"/>
</dbReference>
<evidence type="ECO:0000256" key="1">
    <source>
        <dbReference type="ARBA" id="ARBA00023125"/>
    </source>
</evidence>
<dbReference type="PANTHER" id="PTHR46797:SF1">
    <property type="entry name" value="METHYLPHOSPHONATE SYNTHASE"/>
    <property type="match status" value="1"/>
</dbReference>